<reference evidence="3" key="1">
    <citation type="thesis" date="2021" institute="BYU ScholarsArchive" country="Provo, UT, USA">
        <title>Applications of and Algorithms for Genome Assembly and Genomic Analyses with an Emphasis on Marine Teleosts.</title>
        <authorList>
            <person name="Pickett B.D."/>
        </authorList>
    </citation>
    <scope>NUCLEOTIDE SEQUENCE</scope>
    <source>
        <strain evidence="3">HI-2016</strain>
    </source>
</reference>
<feature type="compositionally biased region" description="Basic and acidic residues" evidence="1">
    <location>
        <begin position="406"/>
        <end position="420"/>
    </location>
</feature>
<feature type="region of interest" description="Disordered" evidence="1">
    <location>
        <begin position="117"/>
        <end position="151"/>
    </location>
</feature>
<evidence type="ECO:0000256" key="1">
    <source>
        <dbReference type="SAM" id="MobiDB-lite"/>
    </source>
</evidence>
<evidence type="ECO:0000256" key="2">
    <source>
        <dbReference type="SAM" id="Phobius"/>
    </source>
</evidence>
<sequence length="420" mass="46857">MFSVGSTTPAPNPITSSQTPFQETGGSSVLVHKRPLNARESEREARCLFLWMECACGVGDWVRSLSVSLSPGPLLGTRRPLQLERHRALGRADSWSARRGGGRHTCFHPGFKYGLKSEGRGSEERGGGGEKKGDALKRTTDPGKKRQISVPPTGRTVFYSNILRGKSLASFFGSAFVFSSFFFLVLIRCVPLLTHITEEEGRINSLQATTQADSERERERERERGDIRRKRERKEQNAAPIGASVHATVLDHAAAAVTAPTTKGFLDEVQSVGEAGKEKDGASEATRQQETAARSGAFSLSLSLSKQQGLGVNYLLGSSRTEQKTGPEGEAERERERERKRESKKESKRQIWQEHERGSQIEKETLREREREAEGVRKRCCDTEMQTEEERRCPPKTHPQENAALNKEEDQNDIRTPRTP</sequence>
<feature type="transmembrane region" description="Helical" evidence="2">
    <location>
        <begin position="168"/>
        <end position="187"/>
    </location>
</feature>
<feature type="region of interest" description="Disordered" evidence="1">
    <location>
        <begin position="1"/>
        <end position="26"/>
    </location>
</feature>
<feature type="region of interest" description="Disordered" evidence="1">
    <location>
        <begin position="204"/>
        <end position="244"/>
    </location>
</feature>
<evidence type="ECO:0008006" key="5">
    <source>
        <dbReference type="Google" id="ProtNLM"/>
    </source>
</evidence>
<gene>
    <name evidence="3" type="ORF">JZ751_018355</name>
</gene>
<feature type="region of interest" description="Disordered" evidence="1">
    <location>
        <begin position="273"/>
        <end position="292"/>
    </location>
</feature>
<name>A0A8T2P095_9TELE</name>
<protein>
    <recommendedName>
        <fullName evidence="5">Transmembrane protein</fullName>
    </recommendedName>
</protein>
<dbReference type="AlphaFoldDB" id="A0A8T2P095"/>
<feature type="compositionally biased region" description="Basic and acidic residues" evidence="1">
    <location>
        <begin position="117"/>
        <end position="144"/>
    </location>
</feature>
<feature type="compositionally biased region" description="Basic and acidic residues" evidence="1">
    <location>
        <begin position="213"/>
        <end position="226"/>
    </location>
</feature>
<evidence type="ECO:0000313" key="3">
    <source>
        <dbReference type="EMBL" id="KAG9342037.1"/>
    </source>
</evidence>
<proteinExistence type="predicted"/>
<keyword evidence="2" id="KW-1133">Transmembrane helix</keyword>
<keyword evidence="2" id="KW-0812">Transmembrane</keyword>
<keyword evidence="2" id="KW-0472">Membrane</keyword>
<keyword evidence="4" id="KW-1185">Reference proteome</keyword>
<dbReference type="EMBL" id="JAFBMS010000031">
    <property type="protein sequence ID" value="KAG9342037.1"/>
    <property type="molecule type" value="Genomic_DNA"/>
</dbReference>
<dbReference type="Proteomes" id="UP000824540">
    <property type="component" value="Unassembled WGS sequence"/>
</dbReference>
<evidence type="ECO:0000313" key="4">
    <source>
        <dbReference type="Proteomes" id="UP000824540"/>
    </source>
</evidence>
<accession>A0A8T2P095</accession>
<comment type="caution">
    <text evidence="3">The sequence shown here is derived from an EMBL/GenBank/DDBJ whole genome shotgun (WGS) entry which is preliminary data.</text>
</comment>
<feature type="region of interest" description="Disordered" evidence="1">
    <location>
        <begin position="316"/>
        <end position="420"/>
    </location>
</feature>
<feature type="compositionally biased region" description="Basic and acidic residues" evidence="1">
    <location>
        <begin position="321"/>
        <end position="393"/>
    </location>
</feature>
<organism evidence="3 4">
    <name type="scientific">Albula glossodonta</name>
    <name type="common">roundjaw bonefish</name>
    <dbReference type="NCBI Taxonomy" id="121402"/>
    <lineage>
        <taxon>Eukaryota</taxon>
        <taxon>Metazoa</taxon>
        <taxon>Chordata</taxon>
        <taxon>Craniata</taxon>
        <taxon>Vertebrata</taxon>
        <taxon>Euteleostomi</taxon>
        <taxon>Actinopterygii</taxon>
        <taxon>Neopterygii</taxon>
        <taxon>Teleostei</taxon>
        <taxon>Albuliformes</taxon>
        <taxon>Albulidae</taxon>
        <taxon>Albula</taxon>
    </lineage>
</organism>